<sequence>MLLVLLELKGLLLFFEMIGTLEEIAMPQNGIYHEGVSALSDAFIHNKNLQKLNLNDNTIGEKGAKAIAKVLPHLQNLKEINFGDCLLKTAGAILLANVLASGHSNLEELNLGHNEIRIKGGIQLIKALSNKLKLKVLNINGNQFGEGGRVQIEDEIKNIGKLNTLGSLSEDESDDSEDESSEEACVIESDMEEEIIETKTVDDFLNSPSADNFIALGESRDELILREAKDDLECQRRASLEVSLQFASFFQCGVYYKVVSCASNPKKNKIEDRNEVDAGNWANKMQELCYVFTISI</sequence>
<dbReference type="GO" id="GO:0005634">
    <property type="term" value="C:nucleus"/>
    <property type="evidence" value="ECO:0007669"/>
    <property type="project" value="TreeGrafter"/>
</dbReference>
<proteinExistence type="predicted"/>
<feature type="signal peptide" evidence="4">
    <location>
        <begin position="1"/>
        <end position="20"/>
    </location>
</feature>
<dbReference type="GO" id="GO:0005096">
    <property type="term" value="F:GTPase activator activity"/>
    <property type="evidence" value="ECO:0007669"/>
    <property type="project" value="UniProtKB-KW"/>
</dbReference>
<evidence type="ECO:0000313" key="5">
    <source>
        <dbReference type="EMBL" id="KAH0815837.1"/>
    </source>
</evidence>
<evidence type="ECO:0000256" key="2">
    <source>
        <dbReference type="ARBA" id="ARBA00022614"/>
    </source>
</evidence>
<dbReference type="GO" id="GO:0031267">
    <property type="term" value="F:small GTPase binding"/>
    <property type="evidence" value="ECO:0007669"/>
    <property type="project" value="TreeGrafter"/>
</dbReference>
<dbReference type="PANTHER" id="PTHR24113:SF12">
    <property type="entry name" value="RAN GTPASE-ACTIVATING PROTEIN 1"/>
    <property type="match status" value="1"/>
</dbReference>
<keyword evidence="2" id="KW-0433">Leucine-rich repeat</keyword>
<dbReference type="Pfam" id="PF13516">
    <property type="entry name" value="LRR_6"/>
    <property type="match status" value="2"/>
</dbReference>
<evidence type="ECO:0000256" key="1">
    <source>
        <dbReference type="ARBA" id="ARBA00022468"/>
    </source>
</evidence>
<dbReference type="AlphaFoldDB" id="A0A8J6HK57"/>
<protein>
    <recommendedName>
        <fullName evidence="7">Ran GTPase-activating protein 1</fullName>
    </recommendedName>
</protein>
<reference evidence="5" key="1">
    <citation type="journal article" date="2020" name="J Insects Food Feed">
        <title>The yellow mealworm (Tenebrio molitor) genome: a resource for the emerging insects as food and feed industry.</title>
        <authorList>
            <person name="Eriksson T."/>
            <person name="Andere A."/>
            <person name="Kelstrup H."/>
            <person name="Emery V."/>
            <person name="Picard C."/>
        </authorList>
    </citation>
    <scope>NUCLEOTIDE SEQUENCE</scope>
    <source>
        <strain evidence="5">Stoneville</strain>
        <tissue evidence="5">Whole head</tissue>
    </source>
</reference>
<keyword evidence="3" id="KW-0677">Repeat</keyword>
<dbReference type="GO" id="GO:0007165">
    <property type="term" value="P:signal transduction"/>
    <property type="evidence" value="ECO:0007669"/>
    <property type="project" value="InterPro"/>
</dbReference>
<dbReference type="Proteomes" id="UP000719412">
    <property type="component" value="Unassembled WGS sequence"/>
</dbReference>
<evidence type="ECO:0008006" key="7">
    <source>
        <dbReference type="Google" id="ProtNLM"/>
    </source>
</evidence>
<dbReference type="Gene3D" id="1.25.40.200">
    <property type="entry name" value="Ran-GTPase activating protein 1, C-terminal domain"/>
    <property type="match status" value="1"/>
</dbReference>
<keyword evidence="1" id="KW-0343">GTPase activation</keyword>
<dbReference type="InterPro" id="IPR001611">
    <property type="entry name" value="Leu-rich_rpt"/>
</dbReference>
<keyword evidence="6" id="KW-1185">Reference proteome</keyword>
<dbReference type="GO" id="GO:0048471">
    <property type="term" value="C:perinuclear region of cytoplasm"/>
    <property type="evidence" value="ECO:0007669"/>
    <property type="project" value="TreeGrafter"/>
</dbReference>
<dbReference type="Gene3D" id="3.80.10.10">
    <property type="entry name" value="Ribonuclease Inhibitor"/>
    <property type="match status" value="1"/>
</dbReference>
<reference evidence="5" key="2">
    <citation type="submission" date="2021-08" db="EMBL/GenBank/DDBJ databases">
        <authorList>
            <person name="Eriksson T."/>
        </authorList>
    </citation>
    <scope>NUCLEOTIDE SEQUENCE</scope>
    <source>
        <strain evidence="5">Stoneville</strain>
        <tissue evidence="5">Whole head</tissue>
    </source>
</reference>
<gene>
    <name evidence="5" type="ORF">GEV33_006954</name>
</gene>
<evidence type="ECO:0000256" key="3">
    <source>
        <dbReference type="ARBA" id="ARBA00022737"/>
    </source>
</evidence>
<organism evidence="5 6">
    <name type="scientific">Tenebrio molitor</name>
    <name type="common">Yellow mealworm beetle</name>
    <dbReference type="NCBI Taxonomy" id="7067"/>
    <lineage>
        <taxon>Eukaryota</taxon>
        <taxon>Metazoa</taxon>
        <taxon>Ecdysozoa</taxon>
        <taxon>Arthropoda</taxon>
        <taxon>Hexapoda</taxon>
        <taxon>Insecta</taxon>
        <taxon>Pterygota</taxon>
        <taxon>Neoptera</taxon>
        <taxon>Endopterygota</taxon>
        <taxon>Coleoptera</taxon>
        <taxon>Polyphaga</taxon>
        <taxon>Cucujiformia</taxon>
        <taxon>Tenebrionidae</taxon>
        <taxon>Tenebrio</taxon>
    </lineage>
</organism>
<feature type="chain" id="PRO_5035277347" description="Ran GTPase-activating protein 1" evidence="4">
    <location>
        <begin position="21"/>
        <end position="296"/>
    </location>
</feature>
<dbReference type="SMART" id="SM00368">
    <property type="entry name" value="LRR_RI"/>
    <property type="match status" value="5"/>
</dbReference>
<dbReference type="InterPro" id="IPR027038">
    <property type="entry name" value="RanGap"/>
</dbReference>
<keyword evidence="4" id="KW-0732">Signal</keyword>
<dbReference type="SUPFAM" id="SSF52047">
    <property type="entry name" value="RNI-like"/>
    <property type="match status" value="1"/>
</dbReference>
<dbReference type="PANTHER" id="PTHR24113">
    <property type="entry name" value="RAN GTPASE-ACTIVATING PROTEIN 1"/>
    <property type="match status" value="1"/>
</dbReference>
<evidence type="ECO:0000313" key="6">
    <source>
        <dbReference type="Proteomes" id="UP000719412"/>
    </source>
</evidence>
<dbReference type="EMBL" id="JABDTM020022525">
    <property type="protein sequence ID" value="KAH0815837.1"/>
    <property type="molecule type" value="Genomic_DNA"/>
</dbReference>
<dbReference type="GO" id="GO:0005829">
    <property type="term" value="C:cytosol"/>
    <property type="evidence" value="ECO:0007669"/>
    <property type="project" value="TreeGrafter"/>
</dbReference>
<comment type="caution">
    <text evidence="5">The sequence shown here is derived from an EMBL/GenBank/DDBJ whole genome shotgun (WGS) entry which is preliminary data.</text>
</comment>
<dbReference type="InterPro" id="IPR036720">
    <property type="entry name" value="RanGAP1_C_sf"/>
</dbReference>
<evidence type="ECO:0000256" key="4">
    <source>
        <dbReference type="SAM" id="SignalP"/>
    </source>
</evidence>
<dbReference type="InterPro" id="IPR032675">
    <property type="entry name" value="LRR_dom_sf"/>
</dbReference>
<accession>A0A8J6HK57</accession>
<dbReference type="GO" id="GO:0006913">
    <property type="term" value="P:nucleocytoplasmic transport"/>
    <property type="evidence" value="ECO:0007669"/>
    <property type="project" value="TreeGrafter"/>
</dbReference>
<name>A0A8J6HK57_TENMO</name>